<comment type="subcellular location">
    <subcellularLocation>
        <location evidence="1">Membrane</location>
    </subcellularLocation>
</comment>
<reference evidence="7 8" key="1">
    <citation type="submission" date="2015-12" db="EMBL/GenBank/DDBJ databases">
        <title>Draft genome of the nematode, Onchocerca flexuosa.</title>
        <authorList>
            <person name="Mitreva M."/>
        </authorList>
    </citation>
    <scope>NUCLEOTIDE SEQUENCE [LARGE SCALE GENOMIC DNA]</scope>
    <source>
        <strain evidence="7">Red Deer</strain>
    </source>
</reference>
<evidence type="ECO:0000256" key="3">
    <source>
        <dbReference type="ARBA" id="ARBA00022989"/>
    </source>
</evidence>
<protein>
    <recommendedName>
        <fullName evidence="6">G-protein coupled receptors family 1 profile domain-containing protein</fullName>
    </recommendedName>
</protein>
<evidence type="ECO:0000256" key="5">
    <source>
        <dbReference type="SAM" id="Phobius"/>
    </source>
</evidence>
<dbReference type="AlphaFoldDB" id="A0A238BPB6"/>
<evidence type="ECO:0000256" key="2">
    <source>
        <dbReference type="ARBA" id="ARBA00022692"/>
    </source>
</evidence>
<keyword evidence="2 5" id="KW-0812">Transmembrane</keyword>
<dbReference type="InterPro" id="IPR017452">
    <property type="entry name" value="GPCR_Rhodpsn_7TM"/>
</dbReference>
<evidence type="ECO:0000256" key="1">
    <source>
        <dbReference type="ARBA" id="ARBA00004370"/>
    </source>
</evidence>
<dbReference type="PROSITE" id="PS50262">
    <property type="entry name" value="G_PROTEIN_RECEP_F1_2"/>
    <property type="match status" value="1"/>
</dbReference>
<feature type="transmembrane region" description="Helical" evidence="5">
    <location>
        <begin position="175"/>
        <end position="194"/>
    </location>
</feature>
<evidence type="ECO:0000313" key="8">
    <source>
        <dbReference type="Proteomes" id="UP000242913"/>
    </source>
</evidence>
<feature type="transmembrane region" description="Helical" evidence="5">
    <location>
        <begin position="17"/>
        <end position="41"/>
    </location>
</feature>
<feature type="domain" description="G-protein coupled receptors family 1 profile" evidence="6">
    <location>
        <begin position="2"/>
        <end position="225"/>
    </location>
</feature>
<keyword evidence="4 5" id="KW-0472">Membrane</keyword>
<feature type="transmembrane region" description="Helical" evidence="5">
    <location>
        <begin position="48"/>
        <end position="69"/>
    </location>
</feature>
<organism evidence="7 8">
    <name type="scientific">Onchocerca flexuosa</name>
    <dbReference type="NCBI Taxonomy" id="387005"/>
    <lineage>
        <taxon>Eukaryota</taxon>
        <taxon>Metazoa</taxon>
        <taxon>Ecdysozoa</taxon>
        <taxon>Nematoda</taxon>
        <taxon>Chromadorea</taxon>
        <taxon>Rhabditida</taxon>
        <taxon>Spirurina</taxon>
        <taxon>Spiruromorpha</taxon>
        <taxon>Filarioidea</taxon>
        <taxon>Onchocercidae</taxon>
        <taxon>Onchocerca</taxon>
    </lineage>
</organism>
<dbReference type="SUPFAM" id="SSF81321">
    <property type="entry name" value="Family A G protein-coupled receptor-like"/>
    <property type="match status" value="1"/>
</dbReference>
<keyword evidence="8" id="KW-1185">Reference proteome</keyword>
<evidence type="ECO:0000259" key="6">
    <source>
        <dbReference type="PROSITE" id="PS50262"/>
    </source>
</evidence>
<dbReference type="PANTHER" id="PTHR22718">
    <property type="entry name" value="SERPENTINE RECEPTOR, CLASS X"/>
    <property type="match status" value="1"/>
</dbReference>
<feature type="transmembrane region" description="Helical" evidence="5">
    <location>
        <begin position="81"/>
        <end position="102"/>
    </location>
</feature>
<dbReference type="Proteomes" id="UP000242913">
    <property type="component" value="Unassembled WGS sequence"/>
</dbReference>
<sequence>MANIFDIRDEYNVVEKYVAIILFSLLLLNGTITNILMAIVFCCGRNNFFCHSFVLISSQIIICNFLNFIPQVAISTWTHSVFATIDTFSFFAALHFTFLMAVNRFVATNMPKLNVFFESVKLYFLLACVWLFILVISLLEFLHCVKTFDVSNLQWSFNCTKITVESGAIFLKIRYIWTLALPIAMFALYIPIFCSMHRKRNSILDLRRTSGNIGNLLFLTVKENK</sequence>
<proteinExistence type="predicted"/>
<gene>
    <name evidence="7" type="ORF">X798_05887</name>
</gene>
<dbReference type="Gene3D" id="1.20.1070.10">
    <property type="entry name" value="Rhodopsin 7-helix transmembrane proteins"/>
    <property type="match status" value="1"/>
</dbReference>
<keyword evidence="3 5" id="KW-1133">Transmembrane helix</keyword>
<accession>A0A238BPB6</accession>
<dbReference type="PANTHER" id="PTHR22718:SF25">
    <property type="entry name" value="G-PROTEIN COUPLED RECEPTORS FAMILY 1 PROFILE DOMAIN-CONTAINING PROTEIN"/>
    <property type="match status" value="1"/>
</dbReference>
<dbReference type="OrthoDB" id="5857364at2759"/>
<evidence type="ECO:0000313" key="7">
    <source>
        <dbReference type="EMBL" id="OZC07082.1"/>
    </source>
</evidence>
<feature type="non-terminal residue" evidence="7">
    <location>
        <position position="225"/>
    </location>
</feature>
<feature type="transmembrane region" description="Helical" evidence="5">
    <location>
        <begin position="122"/>
        <end position="142"/>
    </location>
</feature>
<dbReference type="EMBL" id="KZ270043">
    <property type="protein sequence ID" value="OZC07082.1"/>
    <property type="molecule type" value="Genomic_DNA"/>
</dbReference>
<dbReference type="GO" id="GO:0016020">
    <property type="term" value="C:membrane"/>
    <property type="evidence" value="ECO:0007669"/>
    <property type="project" value="UniProtKB-SubCell"/>
</dbReference>
<name>A0A238BPB6_9BILA</name>
<evidence type="ECO:0000256" key="4">
    <source>
        <dbReference type="ARBA" id="ARBA00023136"/>
    </source>
</evidence>